<accession>A0A6B3BMN1</accession>
<reference evidence="1" key="1">
    <citation type="submission" date="2020-01" db="EMBL/GenBank/DDBJ databases">
        <title>Insect and environment-associated Actinomycetes.</title>
        <authorList>
            <person name="Currrie C."/>
            <person name="Chevrette M."/>
            <person name="Carlson C."/>
            <person name="Stubbendieck R."/>
            <person name="Wendt-Pienkowski E."/>
        </authorList>
    </citation>
    <scope>NUCLEOTIDE SEQUENCE</scope>
    <source>
        <strain evidence="1">SID12501</strain>
    </source>
</reference>
<gene>
    <name evidence="1" type="ORF">G3I71_05155</name>
</gene>
<dbReference type="RefSeq" id="WP_164312732.1">
    <property type="nucleotide sequence ID" value="NZ_JAAGLU010000004.1"/>
</dbReference>
<dbReference type="EMBL" id="JAAGLU010000004">
    <property type="protein sequence ID" value="NEC85256.1"/>
    <property type="molecule type" value="Genomic_DNA"/>
</dbReference>
<organism evidence="1">
    <name type="scientific">Streptomyces sp. SID12501</name>
    <dbReference type="NCBI Taxonomy" id="2706042"/>
    <lineage>
        <taxon>Bacteria</taxon>
        <taxon>Bacillati</taxon>
        <taxon>Actinomycetota</taxon>
        <taxon>Actinomycetes</taxon>
        <taxon>Kitasatosporales</taxon>
        <taxon>Streptomycetaceae</taxon>
        <taxon>Streptomyces</taxon>
    </lineage>
</organism>
<protein>
    <submittedName>
        <fullName evidence="1">DUF429 domain-containing protein</fullName>
    </submittedName>
</protein>
<evidence type="ECO:0000313" key="1">
    <source>
        <dbReference type="EMBL" id="NEC85256.1"/>
    </source>
</evidence>
<dbReference type="Pfam" id="PF04250">
    <property type="entry name" value="DUF429"/>
    <property type="match status" value="1"/>
</dbReference>
<dbReference type="AlphaFoldDB" id="A0A6B3BMN1"/>
<proteinExistence type="predicted"/>
<dbReference type="InterPro" id="IPR007362">
    <property type="entry name" value="DUF429"/>
</dbReference>
<name>A0A6B3BMN1_9ACTN</name>
<sequence>MRTVGIDLSADRSKTAMSVLEWTDGMAAVGLPALKCTDEVLINELSGLRPGDQAGVDTPFGWPAEFVRAVGAHHAEDPWPGRGQDSERYRKDYLRYRLTDRIVRDQIYPLKPPLPAPFDRIGAMVARWAHLEDELNRRGVRVDRTGRGPIAEVYPKASRHRWELLGGPRDMDALLAAAPWLRCDAPTARTYDASEHAFDALVCALTARAVACGLTACPEAAELDDARIEGWIHLPVPGSLALLPHHEDLTPMRPSTYAG</sequence>
<comment type="caution">
    <text evidence="1">The sequence shown here is derived from an EMBL/GenBank/DDBJ whole genome shotgun (WGS) entry which is preliminary data.</text>
</comment>